<accession>A0A4C1ZAH0</accession>
<proteinExistence type="predicted"/>
<sequence length="116" mass="12442">MAVEFKRDLMKSHQRGVRKNAKTVSRTVSRSTRSRPGAKSSAELGYPNAPRPAPRFVAIPSAGRALFCHLGHVPARSGPGYVAPPNLSWRVCLNYLSAGVRRRGRPGAAAARAPAV</sequence>
<evidence type="ECO:0000313" key="3">
    <source>
        <dbReference type="Proteomes" id="UP000299102"/>
    </source>
</evidence>
<reference evidence="2 3" key="1">
    <citation type="journal article" date="2019" name="Commun. Biol.">
        <title>The bagworm genome reveals a unique fibroin gene that provides high tensile strength.</title>
        <authorList>
            <person name="Kono N."/>
            <person name="Nakamura H."/>
            <person name="Ohtoshi R."/>
            <person name="Tomita M."/>
            <person name="Numata K."/>
            <person name="Arakawa K."/>
        </authorList>
    </citation>
    <scope>NUCLEOTIDE SEQUENCE [LARGE SCALE GENOMIC DNA]</scope>
</reference>
<feature type="region of interest" description="Disordered" evidence="1">
    <location>
        <begin position="1"/>
        <end position="52"/>
    </location>
</feature>
<keyword evidence="3" id="KW-1185">Reference proteome</keyword>
<feature type="compositionally biased region" description="Basic residues" evidence="1">
    <location>
        <begin position="12"/>
        <end position="21"/>
    </location>
</feature>
<dbReference type="AlphaFoldDB" id="A0A4C1ZAH0"/>
<evidence type="ECO:0000313" key="2">
    <source>
        <dbReference type="EMBL" id="GBP84173.1"/>
    </source>
</evidence>
<dbReference type="Proteomes" id="UP000299102">
    <property type="component" value="Unassembled WGS sequence"/>
</dbReference>
<feature type="compositionally biased region" description="Basic and acidic residues" evidence="1">
    <location>
        <begin position="1"/>
        <end position="11"/>
    </location>
</feature>
<comment type="caution">
    <text evidence="2">The sequence shown here is derived from an EMBL/GenBank/DDBJ whole genome shotgun (WGS) entry which is preliminary data.</text>
</comment>
<evidence type="ECO:0000256" key="1">
    <source>
        <dbReference type="SAM" id="MobiDB-lite"/>
    </source>
</evidence>
<organism evidence="2 3">
    <name type="scientific">Eumeta variegata</name>
    <name type="common">Bagworm moth</name>
    <name type="synonym">Eumeta japonica</name>
    <dbReference type="NCBI Taxonomy" id="151549"/>
    <lineage>
        <taxon>Eukaryota</taxon>
        <taxon>Metazoa</taxon>
        <taxon>Ecdysozoa</taxon>
        <taxon>Arthropoda</taxon>
        <taxon>Hexapoda</taxon>
        <taxon>Insecta</taxon>
        <taxon>Pterygota</taxon>
        <taxon>Neoptera</taxon>
        <taxon>Endopterygota</taxon>
        <taxon>Lepidoptera</taxon>
        <taxon>Glossata</taxon>
        <taxon>Ditrysia</taxon>
        <taxon>Tineoidea</taxon>
        <taxon>Psychidae</taxon>
        <taxon>Oiketicinae</taxon>
        <taxon>Eumeta</taxon>
    </lineage>
</organism>
<protein>
    <submittedName>
        <fullName evidence="2">Uncharacterized protein</fullName>
    </submittedName>
</protein>
<name>A0A4C1ZAH0_EUMVA</name>
<gene>
    <name evidence="2" type="ORF">EVAR_34576_1</name>
</gene>
<dbReference type="EMBL" id="BGZK01001663">
    <property type="protein sequence ID" value="GBP84173.1"/>
    <property type="molecule type" value="Genomic_DNA"/>
</dbReference>
<feature type="compositionally biased region" description="Low complexity" evidence="1">
    <location>
        <begin position="23"/>
        <end position="35"/>
    </location>
</feature>